<dbReference type="PANTHER" id="PTHR12110">
    <property type="entry name" value="HYDROXYPYRUVATE ISOMERASE"/>
    <property type="match status" value="1"/>
</dbReference>
<dbReference type="RefSeq" id="WP_116064578.1">
    <property type="nucleotide sequence ID" value="NZ_QRDZ01000034.1"/>
</dbReference>
<dbReference type="AlphaFoldDB" id="A0A3D9I8W2"/>
<dbReference type="InterPro" id="IPR036237">
    <property type="entry name" value="Xyl_isomerase-like_sf"/>
</dbReference>
<dbReference type="Gene3D" id="3.20.20.150">
    <property type="entry name" value="Divalent-metal-dependent TIM barrel enzymes"/>
    <property type="match status" value="1"/>
</dbReference>
<dbReference type="PANTHER" id="PTHR12110:SF41">
    <property type="entry name" value="INOSOSE DEHYDRATASE"/>
    <property type="match status" value="1"/>
</dbReference>
<reference evidence="2 3" key="1">
    <citation type="submission" date="2018-07" db="EMBL/GenBank/DDBJ databases">
        <title>Genomic Encyclopedia of Type Strains, Phase III (KMG-III): the genomes of soil and plant-associated and newly described type strains.</title>
        <authorList>
            <person name="Whitman W."/>
        </authorList>
    </citation>
    <scope>NUCLEOTIDE SEQUENCE [LARGE SCALE GENOMIC DNA]</scope>
    <source>
        <strain evidence="2 3">CECT 7287</strain>
    </source>
</reference>
<dbReference type="OrthoDB" id="3185623at2"/>
<feature type="domain" description="Xylose isomerase-like TIM barrel" evidence="1">
    <location>
        <begin position="18"/>
        <end position="256"/>
    </location>
</feature>
<dbReference type="EMBL" id="QRDZ01000034">
    <property type="protein sequence ID" value="RED58213.1"/>
    <property type="molecule type" value="Genomic_DNA"/>
</dbReference>
<evidence type="ECO:0000313" key="2">
    <source>
        <dbReference type="EMBL" id="RED58213.1"/>
    </source>
</evidence>
<gene>
    <name evidence="2" type="ORF">DFP98_13455</name>
</gene>
<evidence type="ECO:0000259" key="1">
    <source>
        <dbReference type="Pfam" id="PF01261"/>
    </source>
</evidence>
<accession>A0A3D9I8W2</accession>
<dbReference type="Pfam" id="PF01261">
    <property type="entry name" value="AP_endonuc_2"/>
    <property type="match status" value="1"/>
</dbReference>
<keyword evidence="3" id="KW-1185">Reference proteome</keyword>
<evidence type="ECO:0000313" key="3">
    <source>
        <dbReference type="Proteomes" id="UP000256977"/>
    </source>
</evidence>
<dbReference type="GO" id="GO:0016853">
    <property type="term" value="F:isomerase activity"/>
    <property type="evidence" value="ECO:0007669"/>
    <property type="project" value="UniProtKB-KW"/>
</dbReference>
<dbReference type="SUPFAM" id="SSF51658">
    <property type="entry name" value="Xylose isomerase-like"/>
    <property type="match status" value="1"/>
</dbReference>
<protein>
    <submittedName>
        <fullName evidence="2">Sugar phosphate isomerase/epimerase</fullName>
    </submittedName>
</protein>
<dbReference type="InterPro" id="IPR013022">
    <property type="entry name" value="Xyl_isomerase-like_TIM-brl"/>
</dbReference>
<keyword evidence="2" id="KW-0413">Isomerase</keyword>
<organism evidence="2 3">
    <name type="scientific">Cohnella phaseoli</name>
    <dbReference type="NCBI Taxonomy" id="456490"/>
    <lineage>
        <taxon>Bacteria</taxon>
        <taxon>Bacillati</taxon>
        <taxon>Bacillota</taxon>
        <taxon>Bacilli</taxon>
        <taxon>Bacillales</taxon>
        <taxon>Paenibacillaceae</taxon>
        <taxon>Cohnella</taxon>
    </lineage>
</organism>
<name>A0A3D9I8W2_9BACL</name>
<dbReference type="InterPro" id="IPR050312">
    <property type="entry name" value="IolE/XylAMocC-like"/>
</dbReference>
<dbReference type="Proteomes" id="UP000256977">
    <property type="component" value="Unassembled WGS sequence"/>
</dbReference>
<sequence length="274" mass="30262">MDIGVIHMLDNSSKENMFQAVSDYGFPVCQLSCWNMELCTPEVARRVVREASEANVRVCAVWAGVPGPAVWNFTEGPVTLGLVPEAYRAERVEALKRWADFAEWIGAPAIITHCGFIPENLTDPEYPAVVAAIREVAEYCESKGLGFWFETGQETPIVLLRTIQRIGTSNLGINLDPANLILYGKGNPIDALDTIGSYVRNIHVKDGLYPTDGERLGEEVKAGTGKVDFPAFVRKLGDIGFKGEYIIEREISGEEQRQDILSTTADLKLWLQGV</sequence>
<comment type="caution">
    <text evidence="2">The sequence shown here is derived from an EMBL/GenBank/DDBJ whole genome shotgun (WGS) entry which is preliminary data.</text>
</comment>
<proteinExistence type="predicted"/>